<evidence type="ECO:0000313" key="1">
    <source>
        <dbReference type="EMBL" id="KAE8409878.1"/>
    </source>
</evidence>
<accession>A0A5N6IBA5</accession>
<dbReference type="Proteomes" id="UP000325579">
    <property type="component" value="Unassembled WGS sequence"/>
</dbReference>
<dbReference type="RefSeq" id="XP_031947197.1">
    <property type="nucleotide sequence ID" value="XM_032080469.1"/>
</dbReference>
<organism evidence="1 2">
    <name type="scientific">Aspergillus pseudonomiae</name>
    <dbReference type="NCBI Taxonomy" id="1506151"/>
    <lineage>
        <taxon>Eukaryota</taxon>
        <taxon>Fungi</taxon>
        <taxon>Dikarya</taxon>
        <taxon>Ascomycota</taxon>
        <taxon>Pezizomycotina</taxon>
        <taxon>Eurotiomycetes</taxon>
        <taxon>Eurotiomycetidae</taxon>
        <taxon>Eurotiales</taxon>
        <taxon>Aspergillaceae</taxon>
        <taxon>Aspergillus</taxon>
        <taxon>Aspergillus subgen. Circumdati</taxon>
    </lineage>
</organism>
<evidence type="ECO:0000313" key="2">
    <source>
        <dbReference type="Proteomes" id="UP000325579"/>
    </source>
</evidence>
<gene>
    <name evidence="1" type="ORF">BDV37DRAFT_235274</name>
</gene>
<name>A0A5N6IBA5_9EURO</name>
<dbReference type="EMBL" id="ML736738">
    <property type="protein sequence ID" value="KAE8409878.1"/>
    <property type="molecule type" value="Genomic_DNA"/>
</dbReference>
<reference evidence="1 2" key="1">
    <citation type="submission" date="2019-04" db="EMBL/GenBank/DDBJ databases">
        <authorList>
            <consortium name="DOE Joint Genome Institute"/>
            <person name="Mondo S."/>
            <person name="Kjaerbolling I."/>
            <person name="Vesth T."/>
            <person name="Frisvad J.C."/>
            <person name="Nybo J.L."/>
            <person name="Theobald S."/>
            <person name="Kildgaard S."/>
            <person name="Isbrandt T."/>
            <person name="Kuo A."/>
            <person name="Sato A."/>
            <person name="Lyhne E.K."/>
            <person name="Kogle M.E."/>
            <person name="Wiebenga A."/>
            <person name="Kun R.S."/>
            <person name="Lubbers R.J."/>
            <person name="Makela M.R."/>
            <person name="Barry K."/>
            <person name="Chovatia M."/>
            <person name="Clum A."/>
            <person name="Daum C."/>
            <person name="Haridas S."/>
            <person name="He G."/>
            <person name="LaButti K."/>
            <person name="Lipzen A."/>
            <person name="Riley R."/>
            <person name="Salamov A."/>
            <person name="Simmons B.A."/>
            <person name="Magnuson J.K."/>
            <person name="Henrissat B."/>
            <person name="Mortensen U.H."/>
            <person name="Larsen T.O."/>
            <person name="Devries R.P."/>
            <person name="Grigoriev I.V."/>
            <person name="Machida M."/>
            <person name="Baker S.E."/>
            <person name="Andersen M.R."/>
            <person name="Cantor M.N."/>
            <person name="Hua S.X."/>
        </authorList>
    </citation>
    <scope>NUCLEOTIDE SEQUENCE [LARGE SCALE GENOMIC DNA]</scope>
    <source>
        <strain evidence="1 2">CBS 119388</strain>
    </source>
</reference>
<proteinExistence type="predicted"/>
<dbReference type="AlphaFoldDB" id="A0A5N6IBA5"/>
<accession>A0A5N7DWJ2</accession>
<dbReference type="GeneID" id="43665160"/>
<protein>
    <submittedName>
        <fullName evidence="1">Uncharacterized protein</fullName>
    </submittedName>
</protein>
<keyword evidence="2" id="KW-1185">Reference proteome</keyword>
<sequence length="149" mass="16453">MSICWQQNSVPRRSQIPQAATVLDQRIIMGNATYNPIIVPQESLVMLEIYQQPFGQPTSEHRTVFGNGLTEQSLYARNSDGVPQILMSYVTPTHEQSRYFQAQASSLGLGALAKEHLSIAVVGSVADQQLSQVFGCMLHQGIQATIHVR</sequence>